<protein>
    <submittedName>
        <fullName evidence="2">Uncharacterized protein</fullName>
    </submittedName>
</protein>
<keyword evidence="3" id="KW-1185">Reference proteome</keyword>
<feature type="compositionally biased region" description="Basic and acidic residues" evidence="1">
    <location>
        <begin position="96"/>
        <end position="107"/>
    </location>
</feature>
<name>E4XXV7_OIKDI</name>
<evidence type="ECO:0000313" key="2">
    <source>
        <dbReference type="EMBL" id="CBY14485.1"/>
    </source>
</evidence>
<feature type="compositionally biased region" description="Polar residues" evidence="1">
    <location>
        <begin position="86"/>
        <end position="95"/>
    </location>
</feature>
<sequence>MLSRVLVRGGWRMQSVKTTKAEQPGPLAWPAKVTGNSSAIKAPAKTGIFPSLRKKLLDDTEKSLLKAEQHRWFPFIRKNREEAPSMSKTTYSVQTSRKEKGDHLVVW</sequence>
<gene>
    <name evidence="2" type="ORF">GSOID_T00007511001</name>
</gene>
<feature type="region of interest" description="Disordered" evidence="1">
    <location>
        <begin position="84"/>
        <end position="107"/>
    </location>
</feature>
<dbReference type="OrthoDB" id="10364294at2759"/>
<organism evidence="2">
    <name type="scientific">Oikopleura dioica</name>
    <name type="common">Tunicate</name>
    <dbReference type="NCBI Taxonomy" id="34765"/>
    <lineage>
        <taxon>Eukaryota</taxon>
        <taxon>Metazoa</taxon>
        <taxon>Chordata</taxon>
        <taxon>Tunicata</taxon>
        <taxon>Appendicularia</taxon>
        <taxon>Copelata</taxon>
        <taxon>Oikopleuridae</taxon>
        <taxon>Oikopleura</taxon>
    </lineage>
</organism>
<accession>E4XXV7</accession>
<dbReference type="InParanoid" id="E4XXV7"/>
<reference evidence="2" key="1">
    <citation type="journal article" date="2010" name="Science">
        <title>Plasticity of animal genome architecture unmasked by rapid evolution of a pelagic tunicate.</title>
        <authorList>
            <person name="Denoeud F."/>
            <person name="Henriet S."/>
            <person name="Mungpakdee S."/>
            <person name="Aury J.M."/>
            <person name="Da Silva C."/>
            <person name="Brinkmann H."/>
            <person name="Mikhaleva J."/>
            <person name="Olsen L.C."/>
            <person name="Jubin C."/>
            <person name="Canestro C."/>
            <person name="Bouquet J.M."/>
            <person name="Danks G."/>
            <person name="Poulain J."/>
            <person name="Campsteijn C."/>
            <person name="Adamski M."/>
            <person name="Cross I."/>
            <person name="Yadetie F."/>
            <person name="Muffato M."/>
            <person name="Louis A."/>
            <person name="Butcher S."/>
            <person name="Tsagkogeorga G."/>
            <person name="Konrad A."/>
            <person name="Singh S."/>
            <person name="Jensen M.F."/>
            <person name="Cong E.H."/>
            <person name="Eikeseth-Otteraa H."/>
            <person name="Noel B."/>
            <person name="Anthouard V."/>
            <person name="Porcel B.M."/>
            <person name="Kachouri-Lafond R."/>
            <person name="Nishino A."/>
            <person name="Ugolini M."/>
            <person name="Chourrout P."/>
            <person name="Nishida H."/>
            <person name="Aasland R."/>
            <person name="Huzurbazar S."/>
            <person name="Westhof E."/>
            <person name="Delsuc F."/>
            <person name="Lehrach H."/>
            <person name="Reinhardt R."/>
            <person name="Weissenbach J."/>
            <person name="Roy S.W."/>
            <person name="Artiguenave F."/>
            <person name="Postlethwait J.H."/>
            <person name="Manak J.R."/>
            <person name="Thompson E.M."/>
            <person name="Jaillon O."/>
            <person name="Du Pasquier L."/>
            <person name="Boudinot P."/>
            <person name="Liberles D.A."/>
            <person name="Volff J.N."/>
            <person name="Philippe H."/>
            <person name="Lenhard B."/>
            <person name="Roest Crollius H."/>
            <person name="Wincker P."/>
            <person name="Chourrout D."/>
        </authorList>
    </citation>
    <scope>NUCLEOTIDE SEQUENCE [LARGE SCALE GENOMIC DNA]</scope>
</reference>
<evidence type="ECO:0000313" key="3">
    <source>
        <dbReference type="Proteomes" id="UP000001307"/>
    </source>
</evidence>
<dbReference type="EMBL" id="FN653297">
    <property type="protein sequence ID" value="CBY14485.1"/>
    <property type="molecule type" value="Genomic_DNA"/>
</dbReference>
<proteinExistence type="predicted"/>
<dbReference type="Proteomes" id="UP000001307">
    <property type="component" value="Unassembled WGS sequence"/>
</dbReference>
<evidence type="ECO:0000256" key="1">
    <source>
        <dbReference type="SAM" id="MobiDB-lite"/>
    </source>
</evidence>
<dbReference type="AlphaFoldDB" id="E4XXV7"/>